<evidence type="ECO:0000256" key="1">
    <source>
        <dbReference type="ARBA" id="ARBA00022741"/>
    </source>
</evidence>
<protein>
    <recommendedName>
        <fullName evidence="9">GED domain-containing protein</fullName>
    </recommendedName>
</protein>
<dbReference type="GO" id="GO:0016559">
    <property type="term" value="P:peroxisome fission"/>
    <property type="evidence" value="ECO:0007669"/>
    <property type="project" value="TreeGrafter"/>
</dbReference>
<dbReference type="PANTHER" id="PTHR11566:SF21">
    <property type="entry name" value="DYNAMIN RELATED PROTEIN 1, ISOFORM A"/>
    <property type="match status" value="1"/>
</dbReference>
<sequence>MFKPGKDRERRYQNRSQVEINEADVFTSKTSTVPNHDYHTAEMPHQNRLDQMPGSFQTTQDPTFYAYRAPQENVGTSARSATPGYFNSNVGGPSYLEQTPPTPPSSARKKSLSDRKPVHVSQNPEVTFNRPSFEVPDTPSPSPSAATRSSNHEALFGNPSTPKIPPARTLRPSVRRGDEGLAWEKIISDLSLHDEKENQFLDLVDEMRKHGLERELSLPRLVVCGKQSSGKSSVLEAITRLPFPRGDTTCTRFVTEIRMIRDAELSSTTVSVTIRPGLNRNEIDAQVLKKFDETCTPDGFEALFTRAASAMGILEDEMDEMFQFSQDTLCVEIKGPHCQRISLVDLPGLISANKGKKDDIKMVESITDSYIKDERTIILAVVNAEGNVNDHSILEKARLVDPNGERTFGIITKPDRLEAGLENETDWLNLAFQNDNAFFKFGKGCHVMVNRNGHDTKERTPSDARDLNEEEFFQSEKWGPNSGRNAGKINRWHELFRTRNWGVKNLRPRLTQLLFLHTRKQISTIRRDINKRIAEYNAEINRLSLGILDQKELRKVLSKKSGNMLTTTVQGVDGTNRDAEFFGVDQFESNNGPARYLRGRIRTESEFFNQTMNLKGHRKGYAWGPDEPTPKEFPEVDKFHHFLKESLGTELPGNFDPQRTTLLFIHYSKPWQNIAQDYLDRAYNHAREFVKIVVSEKLGKDLPEIAIKLRQYVLEDRLEELKKQADAQLREIEQDRQGNVITEDMRFLMESSKRFTIRLSRRVEKTSKDSNSPTPEVVNVISLEEPESKRQEAALQMIEEMLIYYRIARARYIDNVIIQVVERCLLSKLRNLFEQDWMEDENVYRRVTHDPGSDDRRRKKEAAEERRKSLRDCLIRLESLDT</sequence>
<dbReference type="InterPro" id="IPR000375">
    <property type="entry name" value="Dynamin_stalk"/>
</dbReference>
<dbReference type="GO" id="GO:0005739">
    <property type="term" value="C:mitochondrion"/>
    <property type="evidence" value="ECO:0007669"/>
    <property type="project" value="TreeGrafter"/>
</dbReference>
<dbReference type="STRING" id="253628.A0A0D2B637"/>
<dbReference type="PROSITE" id="PS51388">
    <property type="entry name" value="GED"/>
    <property type="match status" value="1"/>
</dbReference>
<evidence type="ECO:0000259" key="5">
    <source>
        <dbReference type="PROSITE" id="PS51388"/>
    </source>
</evidence>
<dbReference type="VEuPathDB" id="FungiDB:PV09_02404"/>
<dbReference type="EMBL" id="KN847534">
    <property type="protein sequence ID" value="KIW06704.1"/>
    <property type="molecule type" value="Genomic_DNA"/>
</dbReference>
<dbReference type="GO" id="GO:0006897">
    <property type="term" value="P:endocytosis"/>
    <property type="evidence" value="ECO:0007669"/>
    <property type="project" value="TreeGrafter"/>
</dbReference>
<dbReference type="OrthoDB" id="415706at2759"/>
<feature type="region of interest" description="Disordered" evidence="4">
    <location>
        <begin position="75"/>
        <end position="172"/>
    </location>
</feature>
<accession>A0A0D2B637</accession>
<feature type="domain" description="GED" evidence="5">
    <location>
        <begin position="794"/>
        <end position="882"/>
    </location>
</feature>
<name>A0A0D2B637_9PEZI</name>
<dbReference type="SUPFAM" id="SSF52540">
    <property type="entry name" value="P-loop containing nucleoside triphosphate hydrolases"/>
    <property type="match status" value="1"/>
</dbReference>
<dbReference type="GO" id="GO:0048312">
    <property type="term" value="P:intracellular distribution of mitochondria"/>
    <property type="evidence" value="ECO:0007669"/>
    <property type="project" value="TreeGrafter"/>
</dbReference>
<dbReference type="InterPro" id="IPR022812">
    <property type="entry name" value="Dynamin"/>
</dbReference>
<feature type="compositionally biased region" description="Basic and acidic residues" evidence="4">
    <location>
        <begin position="36"/>
        <end position="48"/>
    </location>
</feature>
<dbReference type="Pfam" id="PF00350">
    <property type="entry name" value="Dynamin_N"/>
    <property type="match status" value="1"/>
</dbReference>
<keyword evidence="1" id="KW-0547">Nucleotide-binding</keyword>
<dbReference type="GO" id="GO:0016020">
    <property type="term" value="C:membrane"/>
    <property type="evidence" value="ECO:0007669"/>
    <property type="project" value="TreeGrafter"/>
</dbReference>
<organism evidence="7 8">
    <name type="scientific">Verruconis gallopava</name>
    <dbReference type="NCBI Taxonomy" id="253628"/>
    <lineage>
        <taxon>Eukaryota</taxon>
        <taxon>Fungi</taxon>
        <taxon>Dikarya</taxon>
        <taxon>Ascomycota</taxon>
        <taxon>Pezizomycotina</taxon>
        <taxon>Dothideomycetes</taxon>
        <taxon>Pleosporomycetidae</taxon>
        <taxon>Venturiales</taxon>
        <taxon>Sympoventuriaceae</taxon>
        <taxon>Verruconis</taxon>
    </lineage>
</organism>
<keyword evidence="3" id="KW-0175">Coiled coil</keyword>
<feature type="region of interest" description="Disordered" evidence="4">
    <location>
        <begin position="1"/>
        <end position="63"/>
    </location>
</feature>
<feature type="region of interest" description="Disordered" evidence="4">
    <location>
        <begin position="847"/>
        <end position="868"/>
    </location>
</feature>
<dbReference type="InterPro" id="IPR001401">
    <property type="entry name" value="Dynamin_GTPase"/>
</dbReference>
<dbReference type="PANTHER" id="PTHR11566">
    <property type="entry name" value="DYNAMIN"/>
    <property type="match status" value="1"/>
</dbReference>
<evidence type="ECO:0000256" key="3">
    <source>
        <dbReference type="SAM" id="Coils"/>
    </source>
</evidence>
<feature type="coiled-coil region" evidence="3">
    <location>
        <begin position="711"/>
        <end position="738"/>
    </location>
</feature>
<dbReference type="InterPro" id="IPR045063">
    <property type="entry name" value="Dynamin_N"/>
</dbReference>
<gene>
    <name evidence="7" type="ORF">PV09_02404</name>
</gene>
<dbReference type="GO" id="GO:0000266">
    <property type="term" value="P:mitochondrial fission"/>
    <property type="evidence" value="ECO:0007669"/>
    <property type="project" value="TreeGrafter"/>
</dbReference>
<proteinExistence type="predicted"/>
<evidence type="ECO:0000313" key="8">
    <source>
        <dbReference type="Proteomes" id="UP000053259"/>
    </source>
</evidence>
<dbReference type="InterPro" id="IPR020850">
    <property type="entry name" value="GED_dom"/>
</dbReference>
<dbReference type="GO" id="GO:0008017">
    <property type="term" value="F:microtubule binding"/>
    <property type="evidence" value="ECO:0007669"/>
    <property type="project" value="TreeGrafter"/>
</dbReference>
<dbReference type="GeneID" id="27310377"/>
<dbReference type="Proteomes" id="UP000053259">
    <property type="component" value="Unassembled WGS sequence"/>
</dbReference>
<evidence type="ECO:0000256" key="4">
    <source>
        <dbReference type="SAM" id="MobiDB-lite"/>
    </source>
</evidence>
<dbReference type="GO" id="GO:0003924">
    <property type="term" value="F:GTPase activity"/>
    <property type="evidence" value="ECO:0007669"/>
    <property type="project" value="InterPro"/>
</dbReference>
<dbReference type="InterPro" id="IPR027417">
    <property type="entry name" value="P-loop_NTPase"/>
</dbReference>
<dbReference type="Pfam" id="PF01031">
    <property type="entry name" value="Dynamin_M"/>
    <property type="match status" value="1"/>
</dbReference>
<evidence type="ECO:0008006" key="9">
    <source>
        <dbReference type="Google" id="ProtNLM"/>
    </source>
</evidence>
<dbReference type="GO" id="GO:0005525">
    <property type="term" value="F:GTP binding"/>
    <property type="evidence" value="ECO:0007669"/>
    <property type="project" value="InterPro"/>
</dbReference>
<dbReference type="SMART" id="SM00053">
    <property type="entry name" value="DYNc"/>
    <property type="match status" value="1"/>
</dbReference>
<keyword evidence="8" id="KW-1185">Reference proteome</keyword>
<dbReference type="InterPro" id="IPR030381">
    <property type="entry name" value="G_DYNAMIN_dom"/>
</dbReference>
<dbReference type="PRINTS" id="PR00195">
    <property type="entry name" value="DYNAMIN"/>
</dbReference>
<feature type="compositionally biased region" description="Basic and acidic residues" evidence="4">
    <location>
        <begin position="1"/>
        <end position="12"/>
    </location>
</feature>
<feature type="compositionally biased region" description="Polar residues" evidence="4">
    <location>
        <begin position="75"/>
        <end position="99"/>
    </location>
</feature>
<evidence type="ECO:0000259" key="6">
    <source>
        <dbReference type="PROSITE" id="PS51718"/>
    </source>
</evidence>
<evidence type="ECO:0000256" key="2">
    <source>
        <dbReference type="ARBA" id="ARBA00023134"/>
    </source>
</evidence>
<dbReference type="Gene3D" id="3.40.50.300">
    <property type="entry name" value="P-loop containing nucleotide triphosphate hydrolases"/>
    <property type="match status" value="1"/>
</dbReference>
<dbReference type="AlphaFoldDB" id="A0A0D2B637"/>
<reference evidence="7 8" key="1">
    <citation type="submission" date="2015-01" db="EMBL/GenBank/DDBJ databases">
        <title>The Genome Sequence of Ochroconis gallopava CBS43764.</title>
        <authorList>
            <consortium name="The Broad Institute Genomics Platform"/>
            <person name="Cuomo C."/>
            <person name="de Hoog S."/>
            <person name="Gorbushina A."/>
            <person name="Stielow B."/>
            <person name="Teixiera M."/>
            <person name="Abouelleil A."/>
            <person name="Chapman S.B."/>
            <person name="Priest M."/>
            <person name="Young S.K."/>
            <person name="Wortman J."/>
            <person name="Nusbaum C."/>
            <person name="Birren B."/>
        </authorList>
    </citation>
    <scope>NUCLEOTIDE SEQUENCE [LARGE SCALE GENOMIC DNA]</scope>
    <source>
        <strain evidence="7 8">CBS 43764</strain>
    </source>
</reference>
<feature type="domain" description="Dynamin-type G" evidence="6">
    <location>
        <begin position="215"/>
        <end position="523"/>
    </location>
</feature>
<dbReference type="RefSeq" id="XP_016216573.1">
    <property type="nucleotide sequence ID" value="XM_016355437.1"/>
</dbReference>
<evidence type="ECO:0000313" key="7">
    <source>
        <dbReference type="EMBL" id="KIW06704.1"/>
    </source>
</evidence>
<dbReference type="CDD" id="cd08771">
    <property type="entry name" value="DLP_1"/>
    <property type="match status" value="1"/>
</dbReference>
<dbReference type="PROSITE" id="PS51718">
    <property type="entry name" value="G_DYNAMIN_2"/>
    <property type="match status" value="1"/>
</dbReference>
<dbReference type="Gene3D" id="1.20.120.1240">
    <property type="entry name" value="Dynamin, middle domain"/>
    <property type="match status" value="1"/>
</dbReference>
<dbReference type="GO" id="GO:0005874">
    <property type="term" value="C:microtubule"/>
    <property type="evidence" value="ECO:0007669"/>
    <property type="project" value="TreeGrafter"/>
</dbReference>
<feature type="compositionally biased region" description="Polar residues" evidence="4">
    <location>
        <begin position="120"/>
        <end position="130"/>
    </location>
</feature>
<dbReference type="InParanoid" id="A0A0D2B637"/>
<keyword evidence="2" id="KW-0342">GTP-binding</keyword>